<dbReference type="GeneID" id="37079952"/>
<dbReference type="EMBL" id="KZ821252">
    <property type="protein sequence ID" value="PYH42392.1"/>
    <property type="molecule type" value="Genomic_DNA"/>
</dbReference>
<comment type="similarity">
    <text evidence="1">Belongs to the avfA family.</text>
</comment>
<dbReference type="PANTHER" id="PTHR43355">
    <property type="entry name" value="FLAVIN REDUCTASE (NADPH)"/>
    <property type="match status" value="1"/>
</dbReference>
<evidence type="ECO:0000313" key="3">
    <source>
        <dbReference type="EMBL" id="PYH42392.1"/>
    </source>
</evidence>
<feature type="domain" description="NAD(P)-binding" evidence="2">
    <location>
        <begin position="7"/>
        <end position="217"/>
    </location>
</feature>
<gene>
    <name evidence="3" type="ORF">BP01DRAFT_405062</name>
</gene>
<dbReference type="Pfam" id="PF13460">
    <property type="entry name" value="NAD_binding_10"/>
    <property type="match status" value="1"/>
</dbReference>
<evidence type="ECO:0000256" key="1">
    <source>
        <dbReference type="ARBA" id="ARBA00038376"/>
    </source>
</evidence>
<dbReference type="Gene3D" id="3.40.50.720">
    <property type="entry name" value="NAD(P)-binding Rossmann-like Domain"/>
    <property type="match status" value="1"/>
</dbReference>
<dbReference type="AlphaFoldDB" id="A0A319A4N1"/>
<dbReference type="GO" id="GO:0004074">
    <property type="term" value="F:biliverdin reductase [NAD(P)H] activity"/>
    <property type="evidence" value="ECO:0007669"/>
    <property type="project" value="TreeGrafter"/>
</dbReference>
<dbReference type="InterPro" id="IPR051606">
    <property type="entry name" value="Polyketide_Oxido-like"/>
</dbReference>
<dbReference type="InterPro" id="IPR036291">
    <property type="entry name" value="NAD(P)-bd_dom_sf"/>
</dbReference>
<proteinExistence type="inferred from homology"/>
<dbReference type="SUPFAM" id="SSF51735">
    <property type="entry name" value="NAD(P)-binding Rossmann-fold domains"/>
    <property type="match status" value="1"/>
</dbReference>
<accession>A0A319A4N1</accession>
<dbReference type="PANTHER" id="PTHR43355:SF2">
    <property type="entry name" value="FLAVIN REDUCTASE (NADPH)"/>
    <property type="match status" value="1"/>
</dbReference>
<dbReference type="GO" id="GO:0042602">
    <property type="term" value="F:riboflavin reductase (NADPH) activity"/>
    <property type="evidence" value="ECO:0007669"/>
    <property type="project" value="TreeGrafter"/>
</dbReference>
<keyword evidence="4" id="KW-1185">Reference proteome</keyword>
<reference evidence="3 4" key="1">
    <citation type="submission" date="2016-12" db="EMBL/GenBank/DDBJ databases">
        <title>The genomes of Aspergillus section Nigri reveals drivers in fungal speciation.</title>
        <authorList>
            <consortium name="DOE Joint Genome Institute"/>
            <person name="Vesth T.C."/>
            <person name="Nybo J."/>
            <person name="Theobald S."/>
            <person name="Brandl J."/>
            <person name="Frisvad J.C."/>
            <person name="Nielsen K.F."/>
            <person name="Lyhne E.K."/>
            <person name="Kogle M.E."/>
            <person name="Kuo A."/>
            <person name="Riley R."/>
            <person name="Clum A."/>
            <person name="Nolan M."/>
            <person name="Lipzen A."/>
            <person name="Salamov A."/>
            <person name="Henrissat B."/>
            <person name="Wiebenga A."/>
            <person name="De Vries R.P."/>
            <person name="Grigoriev I.V."/>
            <person name="Mortensen U.H."/>
            <person name="Andersen M.R."/>
            <person name="Baker S.E."/>
        </authorList>
    </citation>
    <scope>NUCLEOTIDE SEQUENCE [LARGE SCALE GENOMIC DNA]</scope>
    <source>
        <strain evidence="3 4">JOP 1030-1</strain>
    </source>
</reference>
<evidence type="ECO:0000259" key="2">
    <source>
        <dbReference type="Pfam" id="PF13460"/>
    </source>
</evidence>
<evidence type="ECO:0000313" key="4">
    <source>
        <dbReference type="Proteomes" id="UP000248349"/>
    </source>
</evidence>
<protein>
    <submittedName>
        <fullName evidence="3">NAD(P)-binding protein</fullName>
    </submittedName>
</protein>
<dbReference type="InterPro" id="IPR016040">
    <property type="entry name" value="NAD(P)-bd_dom"/>
</dbReference>
<dbReference type="OrthoDB" id="419598at2759"/>
<dbReference type="STRING" id="1450539.A0A319A4N1"/>
<dbReference type="RefSeq" id="XP_025428374.1">
    <property type="nucleotide sequence ID" value="XM_025578723.1"/>
</dbReference>
<organism evidence="3 4">
    <name type="scientific">Aspergillus saccharolyticus JOP 1030-1</name>
    <dbReference type="NCBI Taxonomy" id="1450539"/>
    <lineage>
        <taxon>Eukaryota</taxon>
        <taxon>Fungi</taxon>
        <taxon>Dikarya</taxon>
        <taxon>Ascomycota</taxon>
        <taxon>Pezizomycotina</taxon>
        <taxon>Eurotiomycetes</taxon>
        <taxon>Eurotiomycetidae</taxon>
        <taxon>Eurotiales</taxon>
        <taxon>Aspergillaceae</taxon>
        <taxon>Aspergillus</taxon>
        <taxon>Aspergillus subgen. Circumdati</taxon>
    </lineage>
</organism>
<dbReference type="Proteomes" id="UP000248349">
    <property type="component" value="Unassembled WGS sequence"/>
</dbReference>
<name>A0A319A4N1_9EURO</name>
<sequence length="231" mass="24966">MHVLIIGGSGRCGRLVIDELLRRGHTVTALVRDPEAMGAPRPNLHFIKGTPTHLPDIRTAFRAAAAAATSLALAAVIVTLSAPRTSDSPFSAPLGPPLLMADCNANIVQAMQEFGVRKTVILQACGVGASWKNMPWLLRLLMGKTNMAYQYADHNEVERRVRGSGVGFVFVRPMRLTEGDDVDTEKVKIWENDGQGVPLMGSISRRSVARFLVDVAEGDEWVGAAPVITSR</sequence>